<feature type="coiled-coil region" evidence="1">
    <location>
        <begin position="254"/>
        <end position="281"/>
    </location>
</feature>
<accession>A0AAN7AZL3</accession>
<evidence type="ECO:0000313" key="3">
    <source>
        <dbReference type="Proteomes" id="UP001303160"/>
    </source>
</evidence>
<proteinExistence type="predicted"/>
<evidence type="ECO:0000313" key="2">
    <source>
        <dbReference type="EMBL" id="KAK4205448.1"/>
    </source>
</evidence>
<protein>
    <submittedName>
        <fullName evidence="2">Uncharacterized protein</fullName>
    </submittedName>
</protein>
<reference evidence="2" key="2">
    <citation type="submission" date="2023-05" db="EMBL/GenBank/DDBJ databases">
        <authorList>
            <consortium name="Lawrence Berkeley National Laboratory"/>
            <person name="Steindorff A."/>
            <person name="Hensen N."/>
            <person name="Bonometti L."/>
            <person name="Westerberg I."/>
            <person name="Brannstrom I.O."/>
            <person name="Guillou S."/>
            <person name="Cros-Aarteil S."/>
            <person name="Calhoun S."/>
            <person name="Haridas S."/>
            <person name="Kuo A."/>
            <person name="Mondo S."/>
            <person name="Pangilinan J."/>
            <person name="Riley R."/>
            <person name="Labutti K."/>
            <person name="Andreopoulos B."/>
            <person name="Lipzen A."/>
            <person name="Chen C."/>
            <person name="Yanf M."/>
            <person name="Daum C."/>
            <person name="Ng V."/>
            <person name="Clum A."/>
            <person name="Ohm R."/>
            <person name="Martin F."/>
            <person name="Silar P."/>
            <person name="Natvig D."/>
            <person name="Lalanne C."/>
            <person name="Gautier V."/>
            <person name="Ament-Velasquez S.L."/>
            <person name="Kruys A."/>
            <person name="Hutchinson M.I."/>
            <person name="Powell A.J."/>
            <person name="Barry K."/>
            <person name="Miller A.N."/>
            <person name="Grigoriev I.V."/>
            <person name="Debuchy R."/>
            <person name="Gladieux P."/>
            <person name="Thoren M.H."/>
            <person name="Johannesson H."/>
        </authorList>
    </citation>
    <scope>NUCLEOTIDE SEQUENCE</scope>
    <source>
        <strain evidence="2">CBS 315.58</strain>
    </source>
</reference>
<evidence type="ECO:0000256" key="1">
    <source>
        <dbReference type="SAM" id="Coils"/>
    </source>
</evidence>
<feature type="coiled-coil region" evidence="1">
    <location>
        <begin position="108"/>
        <end position="135"/>
    </location>
</feature>
<name>A0AAN7AZL3_9PEZI</name>
<dbReference type="Gene3D" id="1.20.1170.10">
    <property type="match status" value="1"/>
</dbReference>
<dbReference type="Proteomes" id="UP001303160">
    <property type="component" value="Unassembled WGS sequence"/>
</dbReference>
<dbReference type="EMBL" id="MU863876">
    <property type="protein sequence ID" value="KAK4205448.1"/>
    <property type="molecule type" value="Genomic_DNA"/>
</dbReference>
<sequence>MASPTDILDKLSQLSVLNVGLTKDIKLLEEGRNQLELRFKTDLSRLNQAIRELPAVVDVLVLDKPPPLKLTSEGGLLVALRTADDTKAWYPSSGVVQTVIADICSVEVEMLASRKDAMEKKIATAELACKAAEHMELCSSVGRTVTNSLAQTQHSLETTNSRIASTQQQIAENNRMSAEMANQAQVHQQRVEESNLLFWTTFWIPVVNFVTIPVSMAWEAENKALVASCHATAATLAAEMATKIAEKNSLDTTRSELEVALNRLNVACNEAEERARHATEVRNQARVLMDQYSIVTTQVRDVLQALDFMGEGGNISAESWDEARFLGLQALKGMLVTLREKALLAPECLEVAKKVEGLKELQIGVGRLQELDF</sequence>
<comment type="caution">
    <text evidence="2">The sequence shown here is derived from an EMBL/GenBank/DDBJ whole genome shotgun (WGS) entry which is preliminary data.</text>
</comment>
<dbReference type="AlphaFoldDB" id="A0AAN7AZL3"/>
<keyword evidence="1" id="KW-0175">Coiled coil</keyword>
<gene>
    <name evidence="2" type="ORF">QBC40DRAFT_260727</name>
</gene>
<keyword evidence="3" id="KW-1185">Reference proteome</keyword>
<organism evidence="2 3">
    <name type="scientific">Triangularia verruculosa</name>
    <dbReference type="NCBI Taxonomy" id="2587418"/>
    <lineage>
        <taxon>Eukaryota</taxon>
        <taxon>Fungi</taxon>
        <taxon>Dikarya</taxon>
        <taxon>Ascomycota</taxon>
        <taxon>Pezizomycotina</taxon>
        <taxon>Sordariomycetes</taxon>
        <taxon>Sordariomycetidae</taxon>
        <taxon>Sordariales</taxon>
        <taxon>Podosporaceae</taxon>
        <taxon>Triangularia</taxon>
    </lineage>
</organism>
<reference evidence="2" key="1">
    <citation type="journal article" date="2023" name="Mol. Phylogenet. Evol.">
        <title>Genome-scale phylogeny and comparative genomics of the fungal order Sordariales.</title>
        <authorList>
            <person name="Hensen N."/>
            <person name="Bonometti L."/>
            <person name="Westerberg I."/>
            <person name="Brannstrom I.O."/>
            <person name="Guillou S."/>
            <person name="Cros-Aarteil S."/>
            <person name="Calhoun S."/>
            <person name="Haridas S."/>
            <person name="Kuo A."/>
            <person name="Mondo S."/>
            <person name="Pangilinan J."/>
            <person name="Riley R."/>
            <person name="LaButti K."/>
            <person name="Andreopoulos B."/>
            <person name="Lipzen A."/>
            <person name="Chen C."/>
            <person name="Yan M."/>
            <person name="Daum C."/>
            <person name="Ng V."/>
            <person name="Clum A."/>
            <person name="Steindorff A."/>
            <person name="Ohm R.A."/>
            <person name="Martin F."/>
            <person name="Silar P."/>
            <person name="Natvig D.O."/>
            <person name="Lalanne C."/>
            <person name="Gautier V."/>
            <person name="Ament-Velasquez S.L."/>
            <person name="Kruys A."/>
            <person name="Hutchinson M.I."/>
            <person name="Powell A.J."/>
            <person name="Barry K."/>
            <person name="Miller A.N."/>
            <person name="Grigoriev I.V."/>
            <person name="Debuchy R."/>
            <person name="Gladieux P."/>
            <person name="Hiltunen Thoren M."/>
            <person name="Johannesson H."/>
        </authorList>
    </citation>
    <scope>NUCLEOTIDE SEQUENCE</scope>
    <source>
        <strain evidence="2">CBS 315.58</strain>
    </source>
</reference>